<organism evidence="1">
    <name type="scientific">Anopheles coluzzii</name>
    <name type="common">African malaria mosquito</name>
    <dbReference type="NCBI Taxonomy" id="1518534"/>
    <lineage>
        <taxon>Eukaryota</taxon>
        <taxon>Metazoa</taxon>
        <taxon>Ecdysozoa</taxon>
        <taxon>Arthropoda</taxon>
        <taxon>Hexapoda</taxon>
        <taxon>Insecta</taxon>
        <taxon>Pterygota</taxon>
        <taxon>Neoptera</taxon>
        <taxon>Endopterygota</taxon>
        <taxon>Diptera</taxon>
        <taxon>Nematocera</taxon>
        <taxon>Culicoidea</taxon>
        <taxon>Culicidae</taxon>
        <taxon>Anophelinae</taxon>
        <taxon>Anopheles</taxon>
    </lineage>
</organism>
<dbReference type="EnsemblMetazoa" id="ACOM033114-RA">
    <property type="protein sequence ID" value="ACOM033114-PA.1"/>
    <property type="gene ID" value="ACOM033114"/>
</dbReference>
<protein>
    <submittedName>
        <fullName evidence="1">Uncharacterized protein</fullName>
    </submittedName>
</protein>
<proteinExistence type="predicted"/>
<dbReference type="AlphaFoldDB" id="A0A8W7PK46"/>
<sequence>MVTGLYVVGLVTTSFGTGLAAGGRSWEAIFFCMFDEAAGSCMAKSFSLSTYCCSEWRMSTILIDLVIATSLATVVAGTLPFRGCCTSVDILGVATTFITGSGIFSCFGTTFEGMFDTSPADATVSSCFDTTFEGFVIDGGGYCLGKLQAEQSILDGSTNYPIGRTPWKTWNT</sequence>
<name>A0A8W7PK46_ANOCL</name>
<evidence type="ECO:0000313" key="1">
    <source>
        <dbReference type="EnsemblMetazoa" id="ACOM033114-PA.1"/>
    </source>
</evidence>
<accession>A0A8W7PK46</accession>
<dbReference type="Proteomes" id="UP000075882">
    <property type="component" value="Unassembled WGS sequence"/>
</dbReference>
<reference evidence="1" key="1">
    <citation type="submission" date="2022-08" db="UniProtKB">
        <authorList>
            <consortium name="EnsemblMetazoa"/>
        </authorList>
    </citation>
    <scope>IDENTIFICATION</scope>
</reference>